<dbReference type="InterPro" id="IPR001217">
    <property type="entry name" value="STAT"/>
</dbReference>
<evidence type="ECO:0000313" key="5">
    <source>
        <dbReference type="Proteomes" id="UP001189122"/>
    </source>
</evidence>
<evidence type="ECO:0000256" key="1">
    <source>
        <dbReference type="ARBA" id="ARBA00022999"/>
    </source>
</evidence>
<sequence length="750" mass="84482">MGEEGGEPLDGDYSELKDLRISLDRRVVNGGGDGGGAGFCLCFWMYLKSPISPSTVVLRQMHSETNNEVPFLSLNEEEKIILFPLFVLHDEAPSGISVSYDNISSAVAKIGCLSDKWIHVGCEALVCLQQALKTITTVAEKSLSSFSKNPDQDILEGISLAGNDGCDKCLEGYIHDLQIFPLSSYRIINDLSSKNLPIRLALDCSHISDGVEEECNGVWNIVGGKASCRRKFSLDVALLDAFGFTVHREFELIASLVYADNGTAVKKPHDNAEAPLLIHCDGLEFPSTERTVKLIDGRASIKLKISQLSSKCENRLFRIHFYAPGAQRYPFLEAHSPPIRCISRSRHNRGSFERSHEIHDNCSVMQLSNESDSKSSCPSSKHIEYGYDDSHVRVEANESFQGHRLNSHNLTSNGGNVNVTYMDAKFEHHVGSDTVLSDSESTDARNSVFRKLDDGRKSISDATVFKYCLEGTEERSFILRDVISFACDEDIMSFAEQISLYAGCRHHRYQILIAKQLINEGNDSWRSVSRNDNRVLWSDLIPEIDRKFRKISCSISRGLSRKDLEVLRRITACGEDLAREDFDRLWHWLFPVAFTLSKDHINTLWESMSPMWIEGIVTKEEAEASLRGPGGHLEPGTFVLRFPTSRSWPHPDAGSLVVTYVGADYALHNRLLAVDDRELSPRPLQELLLQEPELTHLRSWDLAAPRFARGCLSISSISAFLSRKDWFFVNDFFPSLDYIFIKKVFMIYWQ</sequence>
<protein>
    <recommendedName>
        <fullName evidence="3">SH2 domain-containing protein</fullName>
    </recommendedName>
</protein>
<dbReference type="PROSITE" id="PS50001">
    <property type="entry name" value="SH2"/>
    <property type="match status" value="1"/>
</dbReference>
<dbReference type="PANTHER" id="PTHR11801">
    <property type="entry name" value="SIGNAL TRANSDUCER AND ACTIVATOR OF TRANSCRIPTION"/>
    <property type="match status" value="1"/>
</dbReference>
<dbReference type="GO" id="GO:0003700">
    <property type="term" value="F:DNA-binding transcription factor activity"/>
    <property type="evidence" value="ECO:0007669"/>
    <property type="project" value="InterPro"/>
</dbReference>
<organism evidence="4">
    <name type="scientific">Spirodela intermedia</name>
    <name type="common">Intermediate duckweed</name>
    <dbReference type="NCBI Taxonomy" id="51605"/>
    <lineage>
        <taxon>Eukaryota</taxon>
        <taxon>Viridiplantae</taxon>
        <taxon>Streptophyta</taxon>
        <taxon>Embryophyta</taxon>
        <taxon>Tracheophyta</taxon>
        <taxon>Spermatophyta</taxon>
        <taxon>Magnoliopsida</taxon>
        <taxon>Liliopsida</taxon>
        <taxon>Araceae</taxon>
        <taxon>Lemnoideae</taxon>
        <taxon>Spirodela</taxon>
    </lineage>
</organism>
<name>A0A7I8II79_SPIIN</name>
<dbReference type="EMBL" id="LR743590">
    <property type="protein sequence ID" value="CAA2617503.1"/>
    <property type="molecule type" value="Genomic_DNA"/>
</dbReference>
<dbReference type="InterPro" id="IPR036860">
    <property type="entry name" value="SH2_dom_sf"/>
</dbReference>
<dbReference type="Gene3D" id="3.30.505.10">
    <property type="entry name" value="SH2 domain"/>
    <property type="match status" value="1"/>
</dbReference>
<dbReference type="GO" id="GO:0007165">
    <property type="term" value="P:signal transduction"/>
    <property type="evidence" value="ECO:0007669"/>
    <property type="project" value="InterPro"/>
</dbReference>
<dbReference type="SUPFAM" id="SSF55550">
    <property type="entry name" value="SH2 domain"/>
    <property type="match status" value="1"/>
</dbReference>
<keyword evidence="5" id="KW-1185">Reference proteome</keyword>
<dbReference type="InterPro" id="IPR000980">
    <property type="entry name" value="SH2"/>
</dbReference>
<dbReference type="EMBL" id="CACRZD030000003">
    <property type="protein sequence ID" value="CAA6657200.1"/>
    <property type="molecule type" value="Genomic_DNA"/>
</dbReference>
<accession>A0A7I8II79</accession>
<evidence type="ECO:0000256" key="2">
    <source>
        <dbReference type="PROSITE-ProRule" id="PRU00191"/>
    </source>
</evidence>
<dbReference type="Proteomes" id="UP001189122">
    <property type="component" value="Unassembled WGS sequence"/>
</dbReference>
<feature type="domain" description="SH2" evidence="3">
    <location>
        <begin position="612"/>
        <end position="750"/>
    </location>
</feature>
<keyword evidence="1 2" id="KW-0727">SH2 domain</keyword>
<evidence type="ECO:0000313" key="4">
    <source>
        <dbReference type="EMBL" id="CAA2617503.1"/>
    </source>
</evidence>
<reference evidence="4 5" key="1">
    <citation type="submission" date="2019-12" db="EMBL/GenBank/DDBJ databases">
        <authorList>
            <person name="Scholz U."/>
            <person name="Mascher M."/>
            <person name="Fiebig A."/>
        </authorList>
    </citation>
    <scope>NUCLEOTIDE SEQUENCE</scope>
</reference>
<dbReference type="AlphaFoldDB" id="A0A7I8II79"/>
<proteinExistence type="predicted"/>
<gene>
    <name evidence="4" type="ORF">SI7747_03003668</name>
</gene>
<evidence type="ECO:0000259" key="3">
    <source>
        <dbReference type="PROSITE" id="PS50001"/>
    </source>
</evidence>